<dbReference type="RefSeq" id="WP_056958954.1">
    <property type="nucleotide sequence ID" value="NZ_AYYN01000065.1"/>
</dbReference>
<accession>A0A0R2BGV3</accession>
<dbReference type="PATRIC" id="fig|1423772.3.peg.109"/>
<dbReference type="Proteomes" id="UP000051612">
    <property type="component" value="Unassembled WGS sequence"/>
</dbReference>
<dbReference type="AlphaFoldDB" id="A0A0R2BGV3"/>
<dbReference type="EMBL" id="AYYN01000065">
    <property type="protein sequence ID" value="KRM75563.1"/>
    <property type="molecule type" value="Genomic_DNA"/>
</dbReference>
<dbReference type="PANTHER" id="PTHR40056:SF1">
    <property type="entry name" value="DUF1836 DOMAIN-CONTAINING PROTEIN"/>
    <property type="match status" value="1"/>
</dbReference>
<name>A0A0R2BGV3_9LACO</name>
<evidence type="ECO:0000313" key="1">
    <source>
        <dbReference type="EMBL" id="KRM75563.1"/>
    </source>
</evidence>
<dbReference type="InterPro" id="IPR014975">
    <property type="entry name" value="DUF1836"/>
</dbReference>
<sequence length="167" mass="19713">MKKILQQENTAYFKLPTFEEIPDVGLYLEQTATFINKYLAPLLGSELTPSMISNYVKKKMIARPEKKQYSREQIAYLFFITISKTVLSLDDLKLLVKVQRETYPIKTAYTYFREELEQTLLAVFEEQALSFETGERSEQKVMLYNIIIAAAHKIYLEKYFQLVRQRN</sequence>
<gene>
    <name evidence="1" type="ORF">FC48_GL000096</name>
</gene>
<proteinExistence type="predicted"/>
<evidence type="ECO:0008006" key="3">
    <source>
        <dbReference type="Google" id="ProtNLM"/>
    </source>
</evidence>
<dbReference type="PANTHER" id="PTHR40056">
    <property type="entry name" value="HYPOTHETICAL CYTOSOLIC PROTEIN"/>
    <property type="match status" value="1"/>
</dbReference>
<comment type="caution">
    <text evidence="1">The sequence shown here is derived from an EMBL/GenBank/DDBJ whole genome shotgun (WGS) entry which is preliminary data.</text>
</comment>
<reference evidence="1 2" key="1">
    <citation type="journal article" date="2015" name="Genome Announc.">
        <title>Expanding the biotechnology potential of lactobacilli through comparative genomics of 213 strains and associated genera.</title>
        <authorList>
            <person name="Sun Z."/>
            <person name="Harris H.M."/>
            <person name="McCann A."/>
            <person name="Guo C."/>
            <person name="Argimon S."/>
            <person name="Zhang W."/>
            <person name="Yang X."/>
            <person name="Jeffery I.B."/>
            <person name="Cooney J.C."/>
            <person name="Kagawa T.F."/>
            <person name="Liu W."/>
            <person name="Song Y."/>
            <person name="Salvetti E."/>
            <person name="Wrobel A."/>
            <person name="Rasinkangas P."/>
            <person name="Parkhill J."/>
            <person name="Rea M.C."/>
            <person name="O'Sullivan O."/>
            <person name="Ritari J."/>
            <person name="Douillard F.P."/>
            <person name="Paul Ross R."/>
            <person name="Yang R."/>
            <person name="Briner A.E."/>
            <person name="Felis G.E."/>
            <person name="de Vos W.M."/>
            <person name="Barrangou R."/>
            <person name="Klaenhammer T.R."/>
            <person name="Caufield P.W."/>
            <person name="Cui Y."/>
            <person name="Zhang H."/>
            <person name="O'Toole P.W."/>
        </authorList>
    </citation>
    <scope>NUCLEOTIDE SEQUENCE [LARGE SCALE GENOMIC DNA]</scope>
    <source>
        <strain evidence="1 2">DSM 20452</strain>
    </source>
</reference>
<dbReference type="Pfam" id="PF08876">
    <property type="entry name" value="DUF1836"/>
    <property type="match status" value="1"/>
</dbReference>
<protein>
    <recommendedName>
        <fullName evidence="3">BS ykrK family protein</fullName>
    </recommendedName>
</protein>
<evidence type="ECO:0000313" key="2">
    <source>
        <dbReference type="Proteomes" id="UP000051612"/>
    </source>
</evidence>
<organism evidence="1 2">
    <name type="scientific">Ligilactobacillus murinus DSM 20452 = NBRC 14221</name>
    <dbReference type="NCBI Taxonomy" id="1423772"/>
    <lineage>
        <taxon>Bacteria</taxon>
        <taxon>Bacillati</taxon>
        <taxon>Bacillota</taxon>
        <taxon>Bacilli</taxon>
        <taxon>Lactobacillales</taxon>
        <taxon>Lactobacillaceae</taxon>
        <taxon>Ligilactobacillus</taxon>
    </lineage>
</organism>